<evidence type="ECO:0000256" key="1">
    <source>
        <dbReference type="SAM" id="MobiDB-lite"/>
    </source>
</evidence>
<organism evidence="2 3">
    <name type="scientific">Pisolithus microcarpus 441</name>
    <dbReference type="NCBI Taxonomy" id="765257"/>
    <lineage>
        <taxon>Eukaryota</taxon>
        <taxon>Fungi</taxon>
        <taxon>Dikarya</taxon>
        <taxon>Basidiomycota</taxon>
        <taxon>Agaricomycotina</taxon>
        <taxon>Agaricomycetes</taxon>
        <taxon>Agaricomycetidae</taxon>
        <taxon>Boletales</taxon>
        <taxon>Sclerodermatineae</taxon>
        <taxon>Pisolithaceae</taxon>
        <taxon>Pisolithus</taxon>
    </lineage>
</organism>
<evidence type="ECO:0000313" key="3">
    <source>
        <dbReference type="Proteomes" id="UP000054018"/>
    </source>
</evidence>
<feature type="region of interest" description="Disordered" evidence="1">
    <location>
        <begin position="1"/>
        <end position="67"/>
    </location>
</feature>
<reference evidence="2 3" key="1">
    <citation type="submission" date="2014-04" db="EMBL/GenBank/DDBJ databases">
        <authorList>
            <consortium name="DOE Joint Genome Institute"/>
            <person name="Kuo A."/>
            <person name="Kohler A."/>
            <person name="Costa M.D."/>
            <person name="Nagy L.G."/>
            <person name="Floudas D."/>
            <person name="Copeland A."/>
            <person name="Barry K.W."/>
            <person name="Cichocki N."/>
            <person name="Veneault-Fourrey C."/>
            <person name="LaButti K."/>
            <person name="Lindquist E.A."/>
            <person name="Lipzen A."/>
            <person name="Lundell T."/>
            <person name="Morin E."/>
            <person name="Murat C."/>
            <person name="Sun H."/>
            <person name="Tunlid A."/>
            <person name="Henrissat B."/>
            <person name="Grigoriev I.V."/>
            <person name="Hibbett D.S."/>
            <person name="Martin F."/>
            <person name="Nordberg H.P."/>
            <person name="Cantor M.N."/>
            <person name="Hua S.X."/>
        </authorList>
    </citation>
    <scope>NUCLEOTIDE SEQUENCE [LARGE SCALE GENOMIC DNA]</scope>
    <source>
        <strain evidence="2 3">441</strain>
    </source>
</reference>
<feature type="compositionally biased region" description="Basic and acidic residues" evidence="1">
    <location>
        <begin position="1"/>
        <end position="19"/>
    </location>
</feature>
<reference evidence="3" key="2">
    <citation type="submission" date="2015-01" db="EMBL/GenBank/DDBJ databases">
        <title>Evolutionary Origins and Diversification of the Mycorrhizal Mutualists.</title>
        <authorList>
            <consortium name="DOE Joint Genome Institute"/>
            <consortium name="Mycorrhizal Genomics Consortium"/>
            <person name="Kohler A."/>
            <person name="Kuo A."/>
            <person name="Nagy L.G."/>
            <person name="Floudas D."/>
            <person name="Copeland A."/>
            <person name="Barry K.W."/>
            <person name="Cichocki N."/>
            <person name="Veneault-Fourrey C."/>
            <person name="LaButti K."/>
            <person name="Lindquist E.A."/>
            <person name="Lipzen A."/>
            <person name="Lundell T."/>
            <person name="Morin E."/>
            <person name="Murat C."/>
            <person name="Riley R."/>
            <person name="Ohm R."/>
            <person name="Sun H."/>
            <person name="Tunlid A."/>
            <person name="Henrissat B."/>
            <person name="Grigoriev I.V."/>
            <person name="Hibbett D.S."/>
            <person name="Martin F."/>
        </authorList>
    </citation>
    <scope>NUCLEOTIDE SEQUENCE [LARGE SCALE GENOMIC DNA]</scope>
    <source>
        <strain evidence="3">441</strain>
    </source>
</reference>
<name>A0A0C9Z7L3_9AGAM</name>
<gene>
    <name evidence="2" type="ORF">PISMIDRAFT_680723</name>
</gene>
<proteinExistence type="predicted"/>
<sequence length="67" mass="7347">MDNRYQRRPTESFHGDSRLHAVTRHPSDPTAPELSMPNFVTPAMLKTTANASLQRSPMGSVEGHGDG</sequence>
<evidence type="ECO:0000313" key="2">
    <source>
        <dbReference type="EMBL" id="KIK21974.1"/>
    </source>
</evidence>
<protein>
    <submittedName>
        <fullName evidence="2">Uncharacterized protein</fullName>
    </submittedName>
</protein>
<accession>A0A0C9Z7L3</accession>
<dbReference type="EMBL" id="KN833744">
    <property type="protein sequence ID" value="KIK21974.1"/>
    <property type="molecule type" value="Genomic_DNA"/>
</dbReference>
<feature type="non-terminal residue" evidence="2">
    <location>
        <position position="67"/>
    </location>
</feature>
<dbReference type="Proteomes" id="UP000054018">
    <property type="component" value="Unassembled WGS sequence"/>
</dbReference>
<keyword evidence="3" id="KW-1185">Reference proteome</keyword>
<dbReference type="AlphaFoldDB" id="A0A0C9Z7L3"/>
<feature type="compositionally biased region" description="Polar residues" evidence="1">
    <location>
        <begin position="47"/>
        <end position="57"/>
    </location>
</feature>
<dbReference type="HOGENOM" id="CLU_189574_0_0_1"/>